<dbReference type="GO" id="GO:0046872">
    <property type="term" value="F:metal ion binding"/>
    <property type="evidence" value="ECO:0007669"/>
    <property type="project" value="UniProtKB-KW"/>
</dbReference>
<evidence type="ECO:0000256" key="2">
    <source>
        <dbReference type="ARBA" id="ARBA00022723"/>
    </source>
</evidence>
<dbReference type="SUPFAM" id="SSF54862">
    <property type="entry name" value="4Fe-4S ferredoxins"/>
    <property type="match status" value="1"/>
</dbReference>
<evidence type="ECO:0000259" key="5">
    <source>
        <dbReference type="PROSITE" id="PS51379"/>
    </source>
</evidence>
<reference evidence="7" key="2">
    <citation type="submission" date="2021-04" db="EMBL/GenBank/DDBJ databases">
        <authorList>
            <person name="Gilroy R."/>
        </authorList>
    </citation>
    <scope>NUCLEOTIDE SEQUENCE</scope>
    <source>
        <strain evidence="7">Gambia16-930</strain>
    </source>
</reference>
<dbReference type="PROSITE" id="PS00198">
    <property type="entry name" value="4FE4S_FER_1"/>
    <property type="match status" value="1"/>
</dbReference>
<evidence type="ECO:0000256" key="1">
    <source>
        <dbReference type="ARBA" id="ARBA00022485"/>
    </source>
</evidence>
<dbReference type="PROSITE" id="PS51656">
    <property type="entry name" value="4FE4S"/>
    <property type="match status" value="1"/>
</dbReference>
<evidence type="ECO:0000256" key="4">
    <source>
        <dbReference type="ARBA" id="ARBA00023014"/>
    </source>
</evidence>
<dbReference type="PANTHER" id="PTHR11615">
    <property type="entry name" value="NITRATE, FORMATE, IRON DEHYDROGENASE"/>
    <property type="match status" value="1"/>
</dbReference>
<keyword evidence="1" id="KW-0004">4Fe-4S</keyword>
<protein>
    <submittedName>
        <fullName evidence="7">4Fe-4S binding protein</fullName>
    </submittedName>
</protein>
<dbReference type="EMBL" id="DXGG01000007">
    <property type="protein sequence ID" value="HIW86687.1"/>
    <property type="molecule type" value="Genomic_DNA"/>
</dbReference>
<dbReference type="PROSITE" id="PS51379">
    <property type="entry name" value="4FE4S_FER_2"/>
    <property type="match status" value="2"/>
</dbReference>
<dbReference type="Gene3D" id="1.10.15.40">
    <property type="entry name" value="Electron transport complex subunit B, putative Fe-S cluster"/>
    <property type="match status" value="1"/>
</dbReference>
<evidence type="ECO:0000313" key="7">
    <source>
        <dbReference type="EMBL" id="HIW86687.1"/>
    </source>
</evidence>
<dbReference type="AlphaFoldDB" id="A0A9D1RFL0"/>
<dbReference type="Gene3D" id="3.40.950.10">
    <property type="entry name" value="Fe-only Hydrogenase (Larger Subunit), Chain L, domain 3"/>
    <property type="match status" value="1"/>
</dbReference>
<keyword evidence="2" id="KW-0479">Metal-binding</keyword>
<dbReference type="Proteomes" id="UP000824267">
    <property type="component" value="Unassembled WGS sequence"/>
</dbReference>
<dbReference type="Pfam" id="PF02906">
    <property type="entry name" value="Fe_hyd_lg_C"/>
    <property type="match status" value="1"/>
</dbReference>
<evidence type="ECO:0000259" key="6">
    <source>
        <dbReference type="PROSITE" id="PS51656"/>
    </source>
</evidence>
<proteinExistence type="predicted"/>
<dbReference type="InterPro" id="IPR004108">
    <property type="entry name" value="Fe_hydrogenase_lsu_C"/>
</dbReference>
<accession>A0A9D1RFL0</accession>
<feature type="domain" description="4Fe-4S ferredoxin-type" evidence="5">
    <location>
        <begin position="5"/>
        <end position="33"/>
    </location>
</feature>
<dbReference type="Pfam" id="PF13237">
    <property type="entry name" value="Fer4_10"/>
    <property type="match status" value="1"/>
</dbReference>
<dbReference type="InterPro" id="IPR007202">
    <property type="entry name" value="4Fe-4S_dom"/>
</dbReference>
<evidence type="ECO:0000313" key="8">
    <source>
        <dbReference type="Proteomes" id="UP000824267"/>
    </source>
</evidence>
<dbReference type="GO" id="GO:0051539">
    <property type="term" value="F:4 iron, 4 sulfur cluster binding"/>
    <property type="evidence" value="ECO:0007669"/>
    <property type="project" value="UniProtKB-KW"/>
</dbReference>
<keyword evidence="4" id="KW-0411">Iron-sulfur</keyword>
<dbReference type="Gene3D" id="3.30.70.20">
    <property type="match status" value="1"/>
</dbReference>
<gene>
    <name evidence="7" type="ORF">IAC47_00210</name>
</gene>
<comment type="caution">
    <text evidence="7">The sequence shown here is derived from an EMBL/GenBank/DDBJ whole genome shotgun (WGS) entry which is preliminary data.</text>
</comment>
<evidence type="ECO:0000256" key="3">
    <source>
        <dbReference type="ARBA" id="ARBA00023004"/>
    </source>
</evidence>
<dbReference type="InterPro" id="IPR009016">
    <property type="entry name" value="Fe_hydrogenase"/>
</dbReference>
<feature type="domain" description="4Fe-4S" evidence="6">
    <location>
        <begin position="371"/>
        <end position="432"/>
    </location>
</feature>
<feature type="domain" description="4Fe-4S ferredoxin-type" evidence="5">
    <location>
        <begin position="34"/>
        <end position="63"/>
    </location>
</feature>
<sequence>MQKTAPVYTEENNCQDCYKCIKACPVKAIKIESASASIVPDLCIYCGTCTLICPANAKKVRNDVDFVRQALIRKEKIIVSLAPSYLSEYADEKIENVLAAFREAGFWKVSQTAIGAEKVAVDTKKWLDKQGDGVYISSCCPSAVQLIRKYYPQCSSSIAPVYSPMVAHAAFLKEICPEAKVAFVGPCAAKKSELVHFGGIIDYVLTFQEIKELFYDMGIYFEFMRPKEEDSFFPFKAGKGNLYPIDGGMLTNMINTISTTEARINHNMGDVGVRYMTFSGVKNIQEILEDYEKLGSGCKTFLELMTCDGGCIKGPCSNVHHSSAAKRVEVLRGSETDTEKNNYQEVLEGLDIGVSYDYIDQVKPKEYTQQEIQEALKRVNKKSEADELNCGGCGYDNCRAFAKALLDGRAENDMCVSYMRKIAQDKTNILLKKMPQGVVIVNEKMKIVDANEKFATILGEEVKTIFDANPGLYGADITKIVPFHKFFSSVLSTGVDVVEQDIRDGDNYYSLSVFSVQDYSLVCGIIQNLHAPEVRKDLVLKRTQDVIMENMKVVQQIAFLLGENASYTEAMLNSIVESHQDGDKKDNEQKTFEL</sequence>
<dbReference type="Pfam" id="PF04060">
    <property type="entry name" value="FeS"/>
    <property type="match status" value="1"/>
</dbReference>
<reference evidence="7" key="1">
    <citation type="journal article" date="2021" name="PeerJ">
        <title>Extensive microbial diversity within the chicken gut microbiome revealed by metagenomics and culture.</title>
        <authorList>
            <person name="Gilroy R."/>
            <person name="Ravi A."/>
            <person name="Getino M."/>
            <person name="Pursley I."/>
            <person name="Horton D.L."/>
            <person name="Alikhan N.F."/>
            <person name="Baker D."/>
            <person name="Gharbi K."/>
            <person name="Hall N."/>
            <person name="Watson M."/>
            <person name="Adriaenssens E.M."/>
            <person name="Foster-Nyarko E."/>
            <person name="Jarju S."/>
            <person name="Secka A."/>
            <person name="Antonio M."/>
            <person name="Oren A."/>
            <person name="Chaudhuri R.R."/>
            <person name="La Ragione R."/>
            <person name="Hildebrand F."/>
            <person name="Pallen M.J."/>
        </authorList>
    </citation>
    <scope>NUCLEOTIDE SEQUENCE</scope>
    <source>
        <strain evidence="7">Gambia16-930</strain>
    </source>
</reference>
<dbReference type="InterPro" id="IPR050340">
    <property type="entry name" value="Cytosolic_Fe-S_CAF"/>
</dbReference>
<dbReference type="InterPro" id="IPR017896">
    <property type="entry name" value="4Fe4S_Fe-S-bd"/>
</dbReference>
<keyword evidence="3" id="KW-0408">Iron</keyword>
<dbReference type="SUPFAM" id="SSF53920">
    <property type="entry name" value="Fe-only hydrogenase"/>
    <property type="match status" value="1"/>
</dbReference>
<name>A0A9D1RFL0_9BACT</name>
<organism evidence="7 8">
    <name type="scientific">Candidatus Onthomorpha intestinigallinarum</name>
    <dbReference type="NCBI Taxonomy" id="2840880"/>
    <lineage>
        <taxon>Bacteria</taxon>
        <taxon>Pseudomonadati</taxon>
        <taxon>Bacteroidota</taxon>
        <taxon>Bacteroidia</taxon>
        <taxon>Bacteroidales</taxon>
        <taxon>Candidatus Onthomorpha</taxon>
    </lineage>
</organism>
<dbReference type="InterPro" id="IPR017900">
    <property type="entry name" value="4Fe4S_Fe_S_CS"/>
</dbReference>